<feature type="region of interest" description="Disordered" evidence="1">
    <location>
        <begin position="1"/>
        <end position="27"/>
    </location>
</feature>
<organism evidence="2 3">
    <name type="scientific">Polyporus arcularius HHB13444</name>
    <dbReference type="NCBI Taxonomy" id="1314778"/>
    <lineage>
        <taxon>Eukaryota</taxon>
        <taxon>Fungi</taxon>
        <taxon>Dikarya</taxon>
        <taxon>Basidiomycota</taxon>
        <taxon>Agaricomycotina</taxon>
        <taxon>Agaricomycetes</taxon>
        <taxon>Polyporales</taxon>
        <taxon>Polyporaceae</taxon>
        <taxon>Polyporus</taxon>
    </lineage>
</organism>
<sequence>MSSTASSSSSTPSSTSYQSQEPPPRQELWWDRLPSLKIVRPPKGSFSPQVDERCFTFCSQSISGRIHGQDPWCRSICFRRVFKHEVERVLAHHRTQTLKHVPGKKPVLEVREEVETAPVKHPLPPEGQRSSGWLAMLLGDRFGHGGGNGTGSGDDHDHEHEQEQAHTHTQRETKYWQEGWYLWWSNSRWAVQEKLDLMRRDLEGQSEWQRLKDRRNEEWARGVPPALEEQGQQGEGQHHDVHPFEDLGNAPPFPDVASQSLLLPLPVPPTSLPSLYTALEESIRPALAPAGRVLALVAANPHRELFERVWEKAKTDEPRKLLVVAWGRVMENFFGGEDGGEGRGEGSRGKGKDEKR</sequence>
<evidence type="ECO:0000313" key="2">
    <source>
        <dbReference type="EMBL" id="TFK81026.1"/>
    </source>
</evidence>
<feature type="region of interest" description="Disordered" evidence="1">
    <location>
        <begin position="228"/>
        <end position="255"/>
    </location>
</feature>
<dbReference type="InParanoid" id="A0A5C3NU66"/>
<dbReference type="EMBL" id="ML211666">
    <property type="protein sequence ID" value="TFK81026.1"/>
    <property type="molecule type" value="Genomic_DNA"/>
</dbReference>
<dbReference type="Proteomes" id="UP000308197">
    <property type="component" value="Unassembled WGS sequence"/>
</dbReference>
<dbReference type="STRING" id="1314778.A0A5C3NU66"/>
<evidence type="ECO:0000313" key="3">
    <source>
        <dbReference type="Proteomes" id="UP000308197"/>
    </source>
</evidence>
<feature type="compositionally biased region" description="Basic and acidic residues" evidence="1">
    <location>
        <begin position="340"/>
        <end position="356"/>
    </location>
</feature>
<reference evidence="2 3" key="1">
    <citation type="journal article" date="2019" name="Nat. Ecol. Evol.">
        <title>Megaphylogeny resolves global patterns of mushroom evolution.</title>
        <authorList>
            <person name="Varga T."/>
            <person name="Krizsan K."/>
            <person name="Foldi C."/>
            <person name="Dima B."/>
            <person name="Sanchez-Garcia M."/>
            <person name="Sanchez-Ramirez S."/>
            <person name="Szollosi G.J."/>
            <person name="Szarkandi J.G."/>
            <person name="Papp V."/>
            <person name="Albert L."/>
            <person name="Andreopoulos W."/>
            <person name="Angelini C."/>
            <person name="Antonin V."/>
            <person name="Barry K.W."/>
            <person name="Bougher N.L."/>
            <person name="Buchanan P."/>
            <person name="Buyck B."/>
            <person name="Bense V."/>
            <person name="Catcheside P."/>
            <person name="Chovatia M."/>
            <person name="Cooper J."/>
            <person name="Damon W."/>
            <person name="Desjardin D."/>
            <person name="Finy P."/>
            <person name="Geml J."/>
            <person name="Haridas S."/>
            <person name="Hughes K."/>
            <person name="Justo A."/>
            <person name="Karasinski D."/>
            <person name="Kautmanova I."/>
            <person name="Kiss B."/>
            <person name="Kocsube S."/>
            <person name="Kotiranta H."/>
            <person name="LaButti K.M."/>
            <person name="Lechner B.E."/>
            <person name="Liimatainen K."/>
            <person name="Lipzen A."/>
            <person name="Lukacs Z."/>
            <person name="Mihaltcheva S."/>
            <person name="Morgado L.N."/>
            <person name="Niskanen T."/>
            <person name="Noordeloos M.E."/>
            <person name="Ohm R.A."/>
            <person name="Ortiz-Santana B."/>
            <person name="Ovrebo C."/>
            <person name="Racz N."/>
            <person name="Riley R."/>
            <person name="Savchenko A."/>
            <person name="Shiryaev A."/>
            <person name="Soop K."/>
            <person name="Spirin V."/>
            <person name="Szebenyi C."/>
            <person name="Tomsovsky M."/>
            <person name="Tulloss R.E."/>
            <person name="Uehling J."/>
            <person name="Grigoriev I.V."/>
            <person name="Vagvolgyi C."/>
            <person name="Papp T."/>
            <person name="Martin F.M."/>
            <person name="Miettinen O."/>
            <person name="Hibbett D.S."/>
            <person name="Nagy L.G."/>
        </authorList>
    </citation>
    <scope>NUCLEOTIDE SEQUENCE [LARGE SCALE GENOMIC DNA]</scope>
    <source>
        <strain evidence="2 3">HHB13444</strain>
    </source>
</reference>
<dbReference type="AlphaFoldDB" id="A0A5C3NU66"/>
<proteinExistence type="predicted"/>
<feature type="region of interest" description="Disordered" evidence="1">
    <location>
        <begin position="335"/>
        <end position="356"/>
    </location>
</feature>
<evidence type="ECO:0000256" key="1">
    <source>
        <dbReference type="SAM" id="MobiDB-lite"/>
    </source>
</evidence>
<name>A0A5C3NU66_9APHY</name>
<feature type="compositionally biased region" description="Basic and acidic residues" evidence="1">
    <location>
        <begin position="153"/>
        <end position="171"/>
    </location>
</feature>
<gene>
    <name evidence="2" type="ORF">K466DRAFT_591508</name>
</gene>
<feature type="region of interest" description="Disordered" evidence="1">
    <location>
        <begin position="140"/>
        <end position="171"/>
    </location>
</feature>
<feature type="compositionally biased region" description="Low complexity" evidence="1">
    <location>
        <begin position="1"/>
        <end position="16"/>
    </location>
</feature>
<accession>A0A5C3NU66</accession>
<feature type="compositionally biased region" description="Basic and acidic residues" evidence="1">
    <location>
        <begin position="236"/>
        <end position="245"/>
    </location>
</feature>
<protein>
    <submittedName>
        <fullName evidence="2">Uncharacterized protein</fullName>
    </submittedName>
</protein>
<keyword evidence="3" id="KW-1185">Reference proteome</keyword>